<dbReference type="EMBL" id="LSBJ02000004">
    <property type="protein sequence ID" value="OAQ66355.1"/>
    <property type="molecule type" value="Genomic_DNA"/>
</dbReference>
<gene>
    <name evidence="2" type="ORF">VFPPC_07924</name>
</gene>
<organism evidence="2 3">
    <name type="scientific">Pochonia chlamydosporia 170</name>
    <dbReference type="NCBI Taxonomy" id="1380566"/>
    <lineage>
        <taxon>Eukaryota</taxon>
        <taxon>Fungi</taxon>
        <taxon>Dikarya</taxon>
        <taxon>Ascomycota</taxon>
        <taxon>Pezizomycotina</taxon>
        <taxon>Sordariomycetes</taxon>
        <taxon>Hypocreomycetidae</taxon>
        <taxon>Hypocreales</taxon>
        <taxon>Clavicipitaceae</taxon>
        <taxon>Pochonia</taxon>
    </lineage>
</organism>
<keyword evidence="1" id="KW-0732">Signal</keyword>
<reference evidence="2 3" key="1">
    <citation type="journal article" date="2016" name="PLoS Pathog.">
        <title>Biosynthesis of antibiotic leucinostatins in bio-control fungus Purpureocillium lilacinum and their inhibition on phytophthora revealed by genome mining.</title>
        <authorList>
            <person name="Wang G."/>
            <person name="Liu Z."/>
            <person name="Lin R."/>
            <person name="Li E."/>
            <person name="Mao Z."/>
            <person name="Ling J."/>
            <person name="Yang Y."/>
            <person name="Yin W.B."/>
            <person name="Xie B."/>
        </authorList>
    </citation>
    <scope>NUCLEOTIDE SEQUENCE [LARGE SCALE GENOMIC DNA]</scope>
    <source>
        <strain evidence="2">170</strain>
    </source>
</reference>
<sequence length="335" mass="37891">MVLLSKLTSLCTLATLISCTQVPTVKGTPAESVDINMQKPGNLTKMIDIDPGITPNPFYAIAYRTLSSKSVKKAIKVGANALHLDVVPRVDDHVPPGKFGWFTERDDKSPTKKGRKVKGIFDTIAGQRKKGKNITFVWLAVHNPDFCTPHYHYCSFAALRDLAREILQPKGIHVLYGFPSVESEAYKSIQGDLNDLEAVSINGQDGEVKAAFEQYGPKNVTKRIMSYGYKKPAFHFGNCTEERYYICSELKKGAESKSEIGKTFGWTLVTRQTYFAYKLMEVNVDGLVFGFRYTEFGDSDRTRSALRFMKNWVERHPHVRYMATNDDKPWAKSRY</sequence>
<proteinExistence type="predicted"/>
<dbReference type="RefSeq" id="XP_018143442.1">
    <property type="nucleotide sequence ID" value="XM_018286711.1"/>
</dbReference>
<feature type="signal peptide" evidence="1">
    <location>
        <begin position="1"/>
        <end position="19"/>
    </location>
</feature>
<evidence type="ECO:0000313" key="2">
    <source>
        <dbReference type="EMBL" id="OAQ66355.1"/>
    </source>
</evidence>
<accession>A0A179FL42</accession>
<name>A0A179FL42_METCM</name>
<dbReference type="OrthoDB" id="4907280at2759"/>
<dbReference type="AlphaFoldDB" id="A0A179FL42"/>
<dbReference type="PROSITE" id="PS51257">
    <property type="entry name" value="PROKAR_LIPOPROTEIN"/>
    <property type="match status" value="1"/>
</dbReference>
<dbReference type="KEGG" id="pchm:VFPPC_07924"/>
<dbReference type="GO" id="GO:0006629">
    <property type="term" value="P:lipid metabolic process"/>
    <property type="evidence" value="ECO:0007669"/>
    <property type="project" value="InterPro"/>
</dbReference>
<dbReference type="InterPro" id="IPR017946">
    <property type="entry name" value="PLC-like_Pdiesterase_TIM-brl"/>
</dbReference>
<evidence type="ECO:0000313" key="3">
    <source>
        <dbReference type="Proteomes" id="UP000078397"/>
    </source>
</evidence>
<dbReference type="GeneID" id="28850705"/>
<comment type="caution">
    <text evidence="2">The sequence shown here is derived from an EMBL/GenBank/DDBJ whole genome shotgun (WGS) entry which is preliminary data.</text>
</comment>
<dbReference type="GO" id="GO:0008081">
    <property type="term" value="F:phosphoric diester hydrolase activity"/>
    <property type="evidence" value="ECO:0007669"/>
    <property type="project" value="InterPro"/>
</dbReference>
<feature type="chain" id="PRO_5008101795" evidence="1">
    <location>
        <begin position="20"/>
        <end position="335"/>
    </location>
</feature>
<protein>
    <submittedName>
        <fullName evidence="2">Phospholipase D</fullName>
    </submittedName>
</protein>
<keyword evidence="3" id="KW-1185">Reference proteome</keyword>
<evidence type="ECO:0000256" key="1">
    <source>
        <dbReference type="SAM" id="SignalP"/>
    </source>
</evidence>
<dbReference type="Gene3D" id="3.20.20.190">
    <property type="entry name" value="Phosphatidylinositol (PI) phosphodiesterase"/>
    <property type="match status" value="1"/>
</dbReference>
<dbReference type="Proteomes" id="UP000078397">
    <property type="component" value="Unassembled WGS sequence"/>
</dbReference>